<accession>A0A926HYQ6</accession>
<name>A0A926HYQ6_9FIRM</name>
<comment type="caution">
    <text evidence="1">The sequence shown here is derived from an EMBL/GenBank/DDBJ whole genome shotgun (WGS) entry which is preliminary data.</text>
</comment>
<dbReference type="RefSeq" id="WP_249311186.1">
    <property type="nucleotide sequence ID" value="NZ_JACRSU010000001.1"/>
</dbReference>
<reference evidence="1" key="1">
    <citation type="submission" date="2020-08" db="EMBL/GenBank/DDBJ databases">
        <title>Genome public.</title>
        <authorList>
            <person name="Liu C."/>
            <person name="Sun Q."/>
        </authorList>
    </citation>
    <scope>NUCLEOTIDE SEQUENCE</scope>
    <source>
        <strain evidence="1">H8</strain>
    </source>
</reference>
<evidence type="ECO:0000313" key="1">
    <source>
        <dbReference type="EMBL" id="MBC8540051.1"/>
    </source>
</evidence>
<sequence length="187" mass="21638">MIDNLYDCYKMVQENHICFIYNGPIWADGVEGIGQTLRKRLEFEELPVVTAHSVFSIFVEQMFNILYYAADKELLLDEATGKQFQVASGVFMLGIRDKQYYIQCSNKIKNSQVEAMKKRIDYLNTLDKQELRKIYREKIRAENDDPDSQGAGIGLIEIARRASSKIEYRFTPLDSGDTFFTLFVTVD</sequence>
<proteinExistence type="predicted"/>
<dbReference type="AlphaFoldDB" id="A0A926HYQ6"/>
<evidence type="ECO:0000313" key="2">
    <source>
        <dbReference type="Proteomes" id="UP000611762"/>
    </source>
</evidence>
<dbReference type="Proteomes" id="UP000611762">
    <property type="component" value="Unassembled WGS sequence"/>
</dbReference>
<keyword evidence="2" id="KW-1185">Reference proteome</keyword>
<dbReference type="EMBL" id="JACRSU010000001">
    <property type="protein sequence ID" value="MBC8540051.1"/>
    <property type="molecule type" value="Genomic_DNA"/>
</dbReference>
<organism evidence="1 2">
    <name type="scientific">Congzhengia minquanensis</name>
    <dbReference type="NCBI Taxonomy" id="2763657"/>
    <lineage>
        <taxon>Bacteria</taxon>
        <taxon>Bacillati</taxon>
        <taxon>Bacillota</taxon>
        <taxon>Clostridia</taxon>
        <taxon>Eubacteriales</taxon>
        <taxon>Oscillospiraceae</taxon>
        <taxon>Congzhengia</taxon>
    </lineage>
</organism>
<dbReference type="NCBIfam" id="NF038262">
    <property type="entry name" value="SiaB_fam_kinase"/>
    <property type="match status" value="1"/>
</dbReference>
<dbReference type="InterPro" id="IPR046239">
    <property type="entry name" value="DUF6272"/>
</dbReference>
<gene>
    <name evidence="1" type="ORF">H8698_03550</name>
</gene>
<protein>
    <submittedName>
        <fullName evidence="1">Uncharacterized protein</fullName>
    </submittedName>
</protein>
<dbReference type="Pfam" id="PF19788">
    <property type="entry name" value="DUF6272"/>
    <property type="match status" value="1"/>
</dbReference>